<dbReference type="GO" id="GO:0015740">
    <property type="term" value="P:C4-dicarboxylate transport"/>
    <property type="evidence" value="ECO:0007669"/>
    <property type="project" value="TreeGrafter"/>
</dbReference>
<feature type="transmembrane region" description="Helical" evidence="9">
    <location>
        <begin position="103"/>
        <end position="124"/>
    </location>
</feature>
<dbReference type="OrthoDB" id="7865582at2"/>
<evidence type="ECO:0000256" key="6">
    <source>
        <dbReference type="ARBA" id="ARBA00022989"/>
    </source>
</evidence>
<gene>
    <name evidence="11" type="ORF">ATO10_13089</name>
</gene>
<name>A0A058ZJE3_9RHOB</name>
<dbReference type="GO" id="GO:0022857">
    <property type="term" value="F:transmembrane transporter activity"/>
    <property type="evidence" value="ECO:0007669"/>
    <property type="project" value="UniProtKB-UniRule"/>
</dbReference>
<evidence type="ECO:0000256" key="4">
    <source>
        <dbReference type="ARBA" id="ARBA00022519"/>
    </source>
</evidence>
<sequence>MTPAKASGAANLLRLADRVSLACSGIALGASGLVILAIVAMGAVDVIMGFTVNYPLPAATNVAEEALPAAVFLAAGMVLRNRANIVVDVLCDHFRSRLKRISAVIAALGTFVFFALLASGAWHLAVDSISLNERAVAAVEFPIWPMKLGFAIGATIATFEALRLLAIAALSSPSHQVEGQDT</sequence>
<comment type="subcellular location">
    <subcellularLocation>
        <location evidence="1 9">Cell inner membrane</location>
        <topology evidence="1 9">Multi-pass membrane protein</topology>
    </subcellularLocation>
</comment>
<reference evidence="11 12" key="1">
    <citation type="submission" date="2013-04" db="EMBL/GenBank/DDBJ databases">
        <title>Shimia sp. 22II-S11-Z10 Genome Sequencing.</title>
        <authorList>
            <person name="Lai Q."/>
            <person name="Li G."/>
            <person name="Shao Z."/>
        </authorList>
    </citation>
    <scope>NUCLEOTIDE SEQUENCE [LARGE SCALE GENOMIC DNA]</scope>
    <source>
        <strain evidence="12">22II-S11-Z10</strain>
    </source>
</reference>
<feature type="transmembrane region" description="Helical" evidence="9">
    <location>
        <begin position="21"/>
        <end position="50"/>
    </location>
</feature>
<dbReference type="InterPro" id="IPR055348">
    <property type="entry name" value="DctQ"/>
</dbReference>
<evidence type="ECO:0000256" key="9">
    <source>
        <dbReference type="RuleBase" id="RU369079"/>
    </source>
</evidence>
<evidence type="ECO:0000256" key="7">
    <source>
        <dbReference type="ARBA" id="ARBA00023136"/>
    </source>
</evidence>
<dbReference type="Proteomes" id="UP000024836">
    <property type="component" value="Unassembled WGS sequence"/>
</dbReference>
<comment type="function">
    <text evidence="9">Part of the tripartite ATP-independent periplasmic (TRAP) transport system.</text>
</comment>
<dbReference type="eggNOG" id="ENOG5033I8B">
    <property type="taxonomic scope" value="Bacteria"/>
</dbReference>
<comment type="subunit">
    <text evidence="9">The complex comprises the extracytoplasmic solute receptor protein and the two transmembrane proteins.</text>
</comment>
<evidence type="ECO:0000313" key="11">
    <source>
        <dbReference type="EMBL" id="KCV81340.1"/>
    </source>
</evidence>
<keyword evidence="5 9" id="KW-0812">Transmembrane</keyword>
<dbReference type="Pfam" id="PF04290">
    <property type="entry name" value="DctQ"/>
    <property type="match status" value="1"/>
</dbReference>
<comment type="caution">
    <text evidence="11">The sequence shown here is derived from an EMBL/GenBank/DDBJ whole genome shotgun (WGS) entry which is preliminary data.</text>
</comment>
<dbReference type="EMBL" id="AQQY01000009">
    <property type="protein sequence ID" value="KCV81340.1"/>
    <property type="molecule type" value="Genomic_DNA"/>
</dbReference>
<dbReference type="AlphaFoldDB" id="A0A058ZJE3"/>
<accession>A0A058ZJE3</accession>
<protein>
    <recommendedName>
        <fullName evidence="9">TRAP transporter small permease protein</fullName>
    </recommendedName>
</protein>
<evidence type="ECO:0000256" key="5">
    <source>
        <dbReference type="ARBA" id="ARBA00022692"/>
    </source>
</evidence>
<organism evidence="11 12">
    <name type="scientific">Actibacterium atlanticum</name>
    <dbReference type="NCBI Taxonomy" id="1461693"/>
    <lineage>
        <taxon>Bacteria</taxon>
        <taxon>Pseudomonadati</taxon>
        <taxon>Pseudomonadota</taxon>
        <taxon>Alphaproteobacteria</taxon>
        <taxon>Rhodobacterales</taxon>
        <taxon>Roseobacteraceae</taxon>
        <taxon>Actibacterium</taxon>
    </lineage>
</organism>
<evidence type="ECO:0000256" key="3">
    <source>
        <dbReference type="ARBA" id="ARBA00022475"/>
    </source>
</evidence>
<dbReference type="RefSeq" id="WP_035252322.1">
    <property type="nucleotide sequence ID" value="NZ_AQQY01000009.1"/>
</dbReference>
<keyword evidence="3" id="KW-1003">Cell membrane</keyword>
<feature type="transmembrane region" description="Helical" evidence="9">
    <location>
        <begin position="144"/>
        <end position="166"/>
    </location>
</feature>
<evidence type="ECO:0000256" key="1">
    <source>
        <dbReference type="ARBA" id="ARBA00004429"/>
    </source>
</evidence>
<dbReference type="STRING" id="1461693.ATO10_13089"/>
<dbReference type="GO" id="GO:0005886">
    <property type="term" value="C:plasma membrane"/>
    <property type="evidence" value="ECO:0007669"/>
    <property type="project" value="UniProtKB-SubCell"/>
</dbReference>
<comment type="caution">
    <text evidence="9">Lacks conserved residue(s) required for the propagation of feature annotation.</text>
</comment>
<keyword evidence="7 9" id="KW-0472">Membrane</keyword>
<feature type="domain" description="Tripartite ATP-independent periplasmic transporters DctQ component" evidence="10">
    <location>
        <begin position="38"/>
        <end position="163"/>
    </location>
</feature>
<dbReference type="PANTHER" id="PTHR35011">
    <property type="entry name" value="2,3-DIKETO-L-GULONATE TRAP TRANSPORTER SMALL PERMEASE PROTEIN YIAM"/>
    <property type="match status" value="1"/>
</dbReference>
<evidence type="ECO:0000256" key="2">
    <source>
        <dbReference type="ARBA" id="ARBA00022448"/>
    </source>
</evidence>
<evidence type="ECO:0000256" key="8">
    <source>
        <dbReference type="ARBA" id="ARBA00038436"/>
    </source>
</evidence>
<keyword evidence="12" id="KW-1185">Reference proteome</keyword>
<keyword evidence="6 9" id="KW-1133">Transmembrane helix</keyword>
<evidence type="ECO:0000259" key="10">
    <source>
        <dbReference type="Pfam" id="PF04290"/>
    </source>
</evidence>
<keyword evidence="2 9" id="KW-0813">Transport</keyword>
<comment type="similarity">
    <text evidence="8 9">Belongs to the TRAP transporter small permease family.</text>
</comment>
<evidence type="ECO:0000313" key="12">
    <source>
        <dbReference type="Proteomes" id="UP000024836"/>
    </source>
</evidence>
<proteinExistence type="inferred from homology"/>
<dbReference type="InterPro" id="IPR007387">
    <property type="entry name" value="TRAP_DctQ"/>
</dbReference>
<keyword evidence="4 9" id="KW-0997">Cell inner membrane</keyword>
<dbReference type="PANTHER" id="PTHR35011:SF2">
    <property type="entry name" value="2,3-DIKETO-L-GULONATE TRAP TRANSPORTER SMALL PERMEASE PROTEIN YIAM"/>
    <property type="match status" value="1"/>
</dbReference>